<dbReference type="EMBL" id="VXBA01005623">
    <property type="protein sequence ID" value="NXM77783.1"/>
    <property type="molecule type" value="Genomic_DNA"/>
</dbReference>
<dbReference type="PROSITE" id="PS50011">
    <property type="entry name" value="PROTEIN_KINASE_DOM"/>
    <property type="match status" value="1"/>
</dbReference>
<dbReference type="Gene3D" id="1.10.510.10">
    <property type="entry name" value="Transferase(Phosphotransferase) domain 1"/>
    <property type="match status" value="1"/>
</dbReference>
<accession>A0A7L1DL64</accession>
<dbReference type="InterPro" id="IPR011009">
    <property type="entry name" value="Kinase-like_dom_sf"/>
</dbReference>
<keyword evidence="2" id="KW-0808">Transferase</keyword>
<comment type="caution">
    <text evidence="2">The sequence shown here is derived from an EMBL/GenBank/DDBJ whole genome shotgun (WGS) entry which is preliminary data.</text>
</comment>
<feature type="non-terminal residue" evidence="2">
    <location>
        <position position="1"/>
    </location>
</feature>
<organism evidence="2 3">
    <name type="scientific">Serilophus lunatus</name>
    <name type="common">silver-breasted broadbill</name>
    <dbReference type="NCBI Taxonomy" id="239386"/>
    <lineage>
        <taxon>Eukaryota</taxon>
        <taxon>Metazoa</taxon>
        <taxon>Chordata</taxon>
        <taxon>Craniata</taxon>
        <taxon>Vertebrata</taxon>
        <taxon>Euteleostomi</taxon>
        <taxon>Archelosauria</taxon>
        <taxon>Archosauria</taxon>
        <taxon>Dinosauria</taxon>
        <taxon>Saurischia</taxon>
        <taxon>Theropoda</taxon>
        <taxon>Coelurosauria</taxon>
        <taxon>Aves</taxon>
        <taxon>Neognathae</taxon>
        <taxon>Neoaves</taxon>
        <taxon>Telluraves</taxon>
        <taxon>Australaves</taxon>
        <taxon>Passeriformes</taxon>
        <taxon>Eurylaimidae</taxon>
        <taxon>Serilophus</taxon>
    </lineage>
</organism>
<evidence type="ECO:0000313" key="3">
    <source>
        <dbReference type="Proteomes" id="UP000553648"/>
    </source>
</evidence>
<dbReference type="OrthoDB" id="6513151at2759"/>
<dbReference type="SUPFAM" id="SSF56112">
    <property type="entry name" value="Protein kinase-like (PK-like)"/>
    <property type="match status" value="1"/>
</dbReference>
<dbReference type="PANTHER" id="PTHR24359">
    <property type="entry name" value="SERINE/THREONINE-PROTEIN KINASE SBK1"/>
    <property type="match status" value="1"/>
</dbReference>
<dbReference type="GO" id="GO:0004674">
    <property type="term" value="F:protein serine/threonine kinase activity"/>
    <property type="evidence" value="ECO:0007669"/>
    <property type="project" value="TreeGrafter"/>
</dbReference>
<feature type="domain" description="Protein kinase" evidence="1">
    <location>
        <begin position="1"/>
        <end position="209"/>
    </location>
</feature>
<dbReference type="Pfam" id="PF00069">
    <property type="entry name" value="Pkinase"/>
    <property type="match status" value="1"/>
</dbReference>
<protein>
    <submittedName>
        <fullName evidence="2">SBK1 kinase</fullName>
    </submittedName>
</protein>
<keyword evidence="2" id="KW-0418">Kinase</keyword>
<evidence type="ECO:0000313" key="2">
    <source>
        <dbReference type="EMBL" id="NXM77783.1"/>
    </source>
</evidence>
<keyword evidence="3" id="KW-1185">Reference proteome</keyword>
<dbReference type="Proteomes" id="UP000553648">
    <property type="component" value="Unassembled WGS sequence"/>
</dbReference>
<reference evidence="2 3" key="1">
    <citation type="submission" date="2019-09" db="EMBL/GenBank/DDBJ databases">
        <title>Bird 10,000 Genomes (B10K) Project - Family phase.</title>
        <authorList>
            <person name="Zhang G."/>
        </authorList>
    </citation>
    <scope>NUCLEOTIDE SEQUENCE [LARGE SCALE GENOMIC DNA]</scope>
    <source>
        <strain evidence="2">B10K-DU-002-03</strain>
        <tissue evidence="2">Muscle</tissue>
    </source>
</reference>
<dbReference type="InterPro" id="IPR000719">
    <property type="entry name" value="Prot_kinase_dom"/>
</dbReference>
<name>A0A7L1DL64_9PASS</name>
<dbReference type="PANTHER" id="PTHR24359:SF39">
    <property type="entry name" value="PROTEIN KINASE DOMAIN-CONTAINING PROTEIN"/>
    <property type="match status" value="1"/>
</dbReference>
<feature type="non-terminal residue" evidence="2">
    <location>
        <position position="209"/>
    </location>
</feature>
<dbReference type="SMART" id="SM00220">
    <property type="entry name" value="S_TKc"/>
    <property type="match status" value="1"/>
</dbReference>
<gene>
    <name evidence="2" type="primary">Sbk1_1</name>
    <name evidence="2" type="ORF">SERLUN_R14811</name>
</gene>
<dbReference type="AlphaFoldDB" id="A0A7L1DL64"/>
<sequence length="209" mass="23089">GAPLVLKLLQKERTDRWRFLREFCTHLCLRGHLTCLQVLPVAFETPTHFAFRQELTPAGDLCGLLTPGVGLPEPQVKRCASQVSSALSYLHGHAMVHRDLKLDNVLAFDPECQLVKLGDFGLTRVTGWQVGPSPPGPAPYAPPELCHLSKGHTLHLEPSLDTWAFGILLFSLLTGSFPWEVAAPEDEQFQEFQVWQGRTWRGAGVTSGG</sequence>
<dbReference type="GO" id="GO:0005524">
    <property type="term" value="F:ATP binding"/>
    <property type="evidence" value="ECO:0007669"/>
    <property type="project" value="InterPro"/>
</dbReference>
<proteinExistence type="predicted"/>
<evidence type="ECO:0000259" key="1">
    <source>
        <dbReference type="PROSITE" id="PS50011"/>
    </source>
</evidence>